<comment type="caution">
    <text evidence="2">The sequence shown here is derived from an EMBL/GenBank/DDBJ whole genome shotgun (WGS) entry which is preliminary data.</text>
</comment>
<accession>A0AAN6Z8K7</accession>
<feature type="chain" id="PRO_5042998860" description="Secreted protein" evidence="1">
    <location>
        <begin position="20"/>
        <end position="185"/>
    </location>
</feature>
<organism evidence="2 3">
    <name type="scientific">Parathielavia appendiculata</name>
    <dbReference type="NCBI Taxonomy" id="2587402"/>
    <lineage>
        <taxon>Eukaryota</taxon>
        <taxon>Fungi</taxon>
        <taxon>Dikarya</taxon>
        <taxon>Ascomycota</taxon>
        <taxon>Pezizomycotina</taxon>
        <taxon>Sordariomycetes</taxon>
        <taxon>Sordariomycetidae</taxon>
        <taxon>Sordariales</taxon>
        <taxon>Chaetomiaceae</taxon>
        <taxon>Parathielavia</taxon>
    </lineage>
</organism>
<protein>
    <recommendedName>
        <fullName evidence="4">Secreted protein</fullName>
    </recommendedName>
</protein>
<keyword evidence="1" id="KW-0732">Signal</keyword>
<proteinExistence type="predicted"/>
<evidence type="ECO:0000256" key="1">
    <source>
        <dbReference type="SAM" id="SignalP"/>
    </source>
</evidence>
<reference evidence="2" key="2">
    <citation type="submission" date="2023-05" db="EMBL/GenBank/DDBJ databases">
        <authorList>
            <consortium name="Lawrence Berkeley National Laboratory"/>
            <person name="Steindorff A."/>
            <person name="Hensen N."/>
            <person name="Bonometti L."/>
            <person name="Westerberg I."/>
            <person name="Brannstrom I.O."/>
            <person name="Guillou S."/>
            <person name="Cros-Aarteil S."/>
            <person name="Calhoun S."/>
            <person name="Haridas S."/>
            <person name="Kuo A."/>
            <person name="Mondo S."/>
            <person name="Pangilinan J."/>
            <person name="Riley R."/>
            <person name="Labutti K."/>
            <person name="Andreopoulos B."/>
            <person name="Lipzen A."/>
            <person name="Chen C."/>
            <person name="Yanf M."/>
            <person name="Daum C."/>
            <person name="Ng V."/>
            <person name="Clum A."/>
            <person name="Ohm R."/>
            <person name="Martin F."/>
            <person name="Silar P."/>
            <person name="Natvig D."/>
            <person name="Lalanne C."/>
            <person name="Gautier V."/>
            <person name="Ament-Velasquez S.L."/>
            <person name="Kruys A."/>
            <person name="Hutchinson M.I."/>
            <person name="Powell A.J."/>
            <person name="Barry K."/>
            <person name="Miller A.N."/>
            <person name="Grigoriev I.V."/>
            <person name="Debuchy R."/>
            <person name="Gladieux P."/>
            <person name="Thoren M.H."/>
            <person name="Johannesson H."/>
        </authorList>
    </citation>
    <scope>NUCLEOTIDE SEQUENCE</scope>
    <source>
        <strain evidence="2">CBS 731.68</strain>
    </source>
</reference>
<evidence type="ECO:0008006" key="4">
    <source>
        <dbReference type="Google" id="ProtNLM"/>
    </source>
</evidence>
<feature type="signal peptide" evidence="1">
    <location>
        <begin position="1"/>
        <end position="19"/>
    </location>
</feature>
<keyword evidence="3" id="KW-1185">Reference proteome</keyword>
<gene>
    <name evidence="2" type="ORF">N657DRAFT_12364</name>
</gene>
<name>A0AAN6Z8K7_9PEZI</name>
<dbReference type="RefSeq" id="XP_062652060.1">
    <property type="nucleotide sequence ID" value="XM_062785828.1"/>
</dbReference>
<reference evidence="2" key="1">
    <citation type="journal article" date="2023" name="Mol. Phylogenet. Evol.">
        <title>Genome-scale phylogeny and comparative genomics of the fungal order Sordariales.</title>
        <authorList>
            <person name="Hensen N."/>
            <person name="Bonometti L."/>
            <person name="Westerberg I."/>
            <person name="Brannstrom I.O."/>
            <person name="Guillou S."/>
            <person name="Cros-Aarteil S."/>
            <person name="Calhoun S."/>
            <person name="Haridas S."/>
            <person name="Kuo A."/>
            <person name="Mondo S."/>
            <person name="Pangilinan J."/>
            <person name="Riley R."/>
            <person name="LaButti K."/>
            <person name="Andreopoulos B."/>
            <person name="Lipzen A."/>
            <person name="Chen C."/>
            <person name="Yan M."/>
            <person name="Daum C."/>
            <person name="Ng V."/>
            <person name="Clum A."/>
            <person name="Steindorff A."/>
            <person name="Ohm R.A."/>
            <person name="Martin F."/>
            <person name="Silar P."/>
            <person name="Natvig D.O."/>
            <person name="Lalanne C."/>
            <person name="Gautier V."/>
            <person name="Ament-Velasquez S.L."/>
            <person name="Kruys A."/>
            <person name="Hutchinson M.I."/>
            <person name="Powell A.J."/>
            <person name="Barry K."/>
            <person name="Miller A.N."/>
            <person name="Grigoriev I.V."/>
            <person name="Debuchy R."/>
            <person name="Gladieux P."/>
            <person name="Hiltunen Thoren M."/>
            <person name="Johannesson H."/>
        </authorList>
    </citation>
    <scope>NUCLEOTIDE SEQUENCE</scope>
    <source>
        <strain evidence="2">CBS 731.68</strain>
    </source>
</reference>
<dbReference type="GeneID" id="87822594"/>
<dbReference type="AlphaFoldDB" id="A0AAN6Z8K7"/>
<sequence>MWFVGTSSWFLASLTTRSGMVGNWHDYSPLAVRFSNVATFVAPSPSEPFLFPVEAAGLPYRTTLHSIGPLIWVRSGAMHAFGAFAAETISLASWQLLTPQLPPHGRPMAAFSIRRLRLHDLVVSHALPRCPMPSSLSCEREAGIITLFSRPTRALDASIVGQVAATLREKAAGNVCLSIRPRFEL</sequence>
<evidence type="ECO:0000313" key="2">
    <source>
        <dbReference type="EMBL" id="KAK4128289.1"/>
    </source>
</evidence>
<dbReference type="Proteomes" id="UP001302602">
    <property type="component" value="Unassembled WGS sequence"/>
</dbReference>
<dbReference type="EMBL" id="MU853223">
    <property type="protein sequence ID" value="KAK4128289.1"/>
    <property type="molecule type" value="Genomic_DNA"/>
</dbReference>
<evidence type="ECO:0000313" key="3">
    <source>
        <dbReference type="Proteomes" id="UP001302602"/>
    </source>
</evidence>